<reference evidence="1" key="1">
    <citation type="submission" date="2021-03" db="EMBL/GenBank/DDBJ databases">
        <title>Evolutionary priming and transition to the ectomycorrhizal habit in an iconic lineage of mushroom-forming fungi: is preadaptation a requirement?</title>
        <authorList>
            <consortium name="DOE Joint Genome Institute"/>
            <person name="Looney B.P."/>
            <person name="Miyauchi S."/>
            <person name="Morin E."/>
            <person name="Drula E."/>
            <person name="Courty P.E."/>
            <person name="Chicoki N."/>
            <person name="Fauchery L."/>
            <person name="Kohler A."/>
            <person name="Kuo A."/>
            <person name="LaButti K."/>
            <person name="Pangilinan J."/>
            <person name="Lipzen A."/>
            <person name="Riley R."/>
            <person name="Andreopoulos W."/>
            <person name="He G."/>
            <person name="Johnson J."/>
            <person name="Barry K.W."/>
            <person name="Grigoriev I.V."/>
            <person name="Nagy L."/>
            <person name="Hibbett D."/>
            <person name="Henrissat B."/>
            <person name="Matheny P.B."/>
            <person name="Labbe J."/>
            <person name="Martin A.F."/>
        </authorList>
    </citation>
    <scope>NUCLEOTIDE SEQUENCE</scope>
    <source>
        <strain evidence="1">BPL698</strain>
    </source>
</reference>
<gene>
    <name evidence="1" type="ORF">F5148DRAFT_1150837</name>
</gene>
<comment type="caution">
    <text evidence="1">The sequence shown here is derived from an EMBL/GenBank/DDBJ whole genome shotgun (WGS) entry which is preliminary data.</text>
</comment>
<evidence type="ECO:0000313" key="1">
    <source>
        <dbReference type="EMBL" id="KAI9459562.1"/>
    </source>
</evidence>
<keyword evidence="2" id="KW-1185">Reference proteome</keyword>
<dbReference type="Proteomes" id="UP001207468">
    <property type="component" value="Unassembled WGS sequence"/>
</dbReference>
<name>A0ACC0U2M4_9AGAM</name>
<dbReference type="EMBL" id="JAGFNK010000198">
    <property type="protein sequence ID" value="KAI9459562.1"/>
    <property type="molecule type" value="Genomic_DNA"/>
</dbReference>
<sequence>MLKLLWSWSEEGRRGGGEAKCTKAGAVRPVTRGHAERPADGAAAARTRRTDKGGCEESSNVGAELPKGGRDGAKEWGSRTATRRRGDGNFGREEDFVQRAGEARRHAGNWSERLEFRSRGASCSRSGAKFTQLAAPPVHSERGASGQSRRTRYNDDRGREDDGAGIEAKVKDGYVLGAALR</sequence>
<evidence type="ECO:0000313" key="2">
    <source>
        <dbReference type="Proteomes" id="UP001207468"/>
    </source>
</evidence>
<protein>
    <submittedName>
        <fullName evidence="1">Uncharacterized protein</fullName>
    </submittedName>
</protein>
<organism evidence="1 2">
    <name type="scientific">Russula earlei</name>
    <dbReference type="NCBI Taxonomy" id="71964"/>
    <lineage>
        <taxon>Eukaryota</taxon>
        <taxon>Fungi</taxon>
        <taxon>Dikarya</taxon>
        <taxon>Basidiomycota</taxon>
        <taxon>Agaricomycotina</taxon>
        <taxon>Agaricomycetes</taxon>
        <taxon>Russulales</taxon>
        <taxon>Russulaceae</taxon>
        <taxon>Russula</taxon>
    </lineage>
</organism>
<proteinExistence type="predicted"/>
<accession>A0ACC0U2M4</accession>